<evidence type="ECO:0000313" key="3">
    <source>
        <dbReference type="RefSeq" id="XP_033462656.1"/>
    </source>
</evidence>
<protein>
    <submittedName>
        <fullName evidence="3">Uncharacterized protein</fullName>
    </submittedName>
</protein>
<reference evidence="3" key="3">
    <citation type="submission" date="2025-08" db="UniProtKB">
        <authorList>
            <consortium name="RefSeq"/>
        </authorList>
    </citation>
    <scope>IDENTIFICATION</scope>
    <source>
        <strain evidence="3">CBS 342.82</strain>
    </source>
</reference>
<dbReference type="Proteomes" id="UP000504637">
    <property type="component" value="Unplaced"/>
</dbReference>
<organism evidence="3">
    <name type="scientific">Dissoconium aciculare CBS 342.82</name>
    <dbReference type="NCBI Taxonomy" id="1314786"/>
    <lineage>
        <taxon>Eukaryota</taxon>
        <taxon>Fungi</taxon>
        <taxon>Dikarya</taxon>
        <taxon>Ascomycota</taxon>
        <taxon>Pezizomycotina</taxon>
        <taxon>Dothideomycetes</taxon>
        <taxon>Dothideomycetidae</taxon>
        <taxon>Mycosphaerellales</taxon>
        <taxon>Dissoconiaceae</taxon>
        <taxon>Dissoconium</taxon>
    </lineage>
</organism>
<dbReference type="RefSeq" id="XP_033462656.1">
    <property type="nucleotide sequence ID" value="XM_033604341.1"/>
</dbReference>
<feature type="compositionally biased region" description="Low complexity" evidence="1">
    <location>
        <begin position="9"/>
        <end position="35"/>
    </location>
</feature>
<feature type="compositionally biased region" description="Pro residues" evidence="1">
    <location>
        <begin position="36"/>
        <end position="45"/>
    </location>
</feature>
<proteinExistence type="predicted"/>
<dbReference type="GeneID" id="54362141"/>
<dbReference type="AlphaFoldDB" id="A0A6J3MC80"/>
<gene>
    <name evidence="3" type="ORF">K489DRAFT_378152</name>
</gene>
<evidence type="ECO:0000256" key="1">
    <source>
        <dbReference type="SAM" id="MobiDB-lite"/>
    </source>
</evidence>
<keyword evidence="2" id="KW-1185">Reference proteome</keyword>
<reference evidence="3" key="2">
    <citation type="submission" date="2020-04" db="EMBL/GenBank/DDBJ databases">
        <authorList>
            <consortium name="NCBI Genome Project"/>
        </authorList>
    </citation>
    <scope>NUCLEOTIDE SEQUENCE</scope>
    <source>
        <strain evidence="3">CBS 342.82</strain>
    </source>
</reference>
<feature type="region of interest" description="Disordered" evidence="1">
    <location>
        <begin position="1"/>
        <end position="49"/>
    </location>
</feature>
<accession>A0A6J3MC80</accession>
<sequence>MQEHPLKNAVALPVRSSSLSAPPSSPQVQTSSPLSAVPPPSPPSSDRPLEAVVTAKTQEMVSIRSRARVARSEPLE</sequence>
<name>A0A6J3MC80_9PEZI</name>
<evidence type="ECO:0000313" key="2">
    <source>
        <dbReference type="Proteomes" id="UP000504637"/>
    </source>
</evidence>
<reference evidence="3" key="1">
    <citation type="submission" date="2020-01" db="EMBL/GenBank/DDBJ databases">
        <authorList>
            <consortium name="DOE Joint Genome Institute"/>
            <person name="Haridas S."/>
            <person name="Albert R."/>
            <person name="Binder M."/>
            <person name="Bloem J."/>
            <person name="Labutti K."/>
            <person name="Salamov A."/>
            <person name="Andreopoulos B."/>
            <person name="Baker S.E."/>
            <person name="Barry K."/>
            <person name="Bills G."/>
            <person name="Bluhm B.H."/>
            <person name="Cannon C."/>
            <person name="Castanera R."/>
            <person name="Culley D.E."/>
            <person name="Daum C."/>
            <person name="Ezra D."/>
            <person name="Gonzalez J.B."/>
            <person name="Henrissat B."/>
            <person name="Kuo A."/>
            <person name="Liang C."/>
            <person name="Lipzen A."/>
            <person name="Lutzoni F."/>
            <person name="Magnuson J."/>
            <person name="Mondo S."/>
            <person name="Nolan M."/>
            <person name="Ohm R."/>
            <person name="Pangilinan J."/>
            <person name="Park H.-J."/>
            <person name="Ramirez L."/>
            <person name="Alfaro M."/>
            <person name="Sun H."/>
            <person name="Tritt A."/>
            <person name="Yoshinaga Y."/>
            <person name="Zwiers L.-H."/>
            <person name="Turgeon B.G."/>
            <person name="Goodwin S.B."/>
            <person name="Spatafora J.W."/>
            <person name="Crous P.W."/>
            <person name="Grigoriev I.V."/>
        </authorList>
    </citation>
    <scope>NUCLEOTIDE SEQUENCE</scope>
    <source>
        <strain evidence="3">CBS 342.82</strain>
    </source>
</reference>